<keyword evidence="4" id="KW-0964">Secreted</keyword>
<comment type="subcellular location">
    <subcellularLocation>
        <location evidence="4">Secreted</location>
    </subcellularLocation>
</comment>
<dbReference type="PRINTS" id="PR00739">
    <property type="entry name" value="GLHYDRLASE26"/>
</dbReference>
<dbReference type="GO" id="GO:0005576">
    <property type="term" value="C:extracellular region"/>
    <property type="evidence" value="ECO:0007669"/>
    <property type="project" value="UniProtKB-SubCell"/>
</dbReference>
<evidence type="ECO:0000256" key="8">
    <source>
        <dbReference type="PROSITE-ProRule" id="PRU01100"/>
    </source>
</evidence>
<dbReference type="AlphaFoldDB" id="A0A2R3Z2W4"/>
<evidence type="ECO:0000256" key="6">
    <source>
        <dbReference type="PIRSR" id="PIRSR018168-2"/>
    </source>
</evidence>
<dbReference type="PROSITE" id="PS51764">
    <property type="entry name" value="GH26"/>
    <property type="match status" value="1"/>
</dbReference>
<keyword evidence="3 4" id="KW-0326">Glycosidase</keyword>
<dbReference type="GO" id="GO:0006080">
    <property type="term" value="P:substituted mannan metabolic process"/>
    <property type="evidence" value="ECO:0007669"/>
    <property type="project" value="UniProtKB-UniRule"/>
</dbReference>
<evidence type="ECO:0000256" key="2">
    <source>
        <dbReference type="ARBA" id="ARBA00022801"/>
    </source>
</evidence>
<feature type="binding site" evidence="6">
    <location>
        <position position="268"/>
    </location>
    <ligand>
        <name>substrate</name>
    </ligand>
</feature>
<dbReference type="Pfam" id="PF02156">
    <property type="entry name" value="Glyco_hydro_26"/>
    <property type="match status" value="1"/>
</dbReference>
<dbReference type="EC" id="3.2.1.78" evidence="4"/>
<dbReference type="InterPro" id="IPR017853">
    <property type="entry name" value="GH"/>
</dbReference>
<gene>
    <name evidence="10" type="ORF">C7S20_04595</name>
</gene>
<dbReference type="Proteomes" id="UP000241507">
    <property type="component" value="Chromosome"/>
</dbReference>
<dbReference type="RefSeq" id="WP_107011379.1">
    <property type="nucleotide sequence ID" value="NZ_CP028136.1"/>
</dbReference>
<feature type="active site" description="Nucleophile" evidence="5 8">
    <location>
        <position position="302"/>
    </location>
</feature>
<comment type="catalytic activity">
    <reaction evidence="4">
        <text>Random hydrolysis of (1-&gt;4)-beta-D-mannosidic linkages in mannans, galactomannans and glucomannans.</text>
        <dbReference type="EC" id="3.2.1.78"/>
    </reaction>
</comment>
<evidence type="ECO:0000256" key="7">
    <source>
        <dbReference type="PIRSR" id="PIRSR018168-3"/>
    </source>
</evidence>
<accession>A0A2R3Z2W4</accession>
<evidence type="ECO:0000256" key="1">
    <source>
        <dbReference type="ARBA" id="ARBA00007754"/>
    </source>
</evidence>
<feature type="active site" description="Proton donor" evidence="5 8">
    <location>
        <position position="198"/>
    </location>
</feature>
<evidence type="ECO:0000313" key="10">
    <source>
        <dbReference type="EMBL" id="AVR44601.1"/>
    </source>
</evidence>
<dbReference type="KEGG" id="grs:C7S20_04595"/>
<feature type="site" description="Plays an important role in maintaining the position of the catalytic nucleophile" evidence="7">
    <location>
        <position position="197"/>
    </location>
</feature>
<keyword evidence="2 4" id="KW-0378">Hydrolase</keyword>
<evidence type="ECO:0000256" key="5">
    <source>
        <dbReference type="PIRSR" id="PIRSR018168-1"/>
    </source>
</evidence>
<evidence type="ECO:0000313" key="11">
    <source>
        <dbReference type="Proteomes" id="UP000241507"/>
    </source>
</evidence>
<evidence type="ECO:0000259" key="9">
    <source>
        <dbReference type="PROSITE" id="PS51764"/>
    </source>
</evidence>
<protein>
    <recommendedName>
        <fullName evidence="4">Mannan endo-1,4-beta-mannosidase</fullName>
        <ecNumber evidence="4">3.2.1.78</ecNumber>
    </recommendedName>
</protein>
<reference evidence="11" key="1">
    <citation type="submission" date="2018-03" db="EMBL/GenBank/DDBJ databases">
        <title>Gramella fulva sp. nov., isolated from a dry surface of tidal flat.</title>
        <authorList>
            <person name="Hwang S.H."/>
            <person name="Hwang W.M."/>
            <person name="Kang K."/>
            <person name="Ahn T.-Y."/>
        </authorList>
    </citation>
    <scope>NUCLEOTIDE SEQUENCE [LARGE SCALE GENOMIC DNA]</scope>
    <source>
        <strain evidence="11">SH35</strain>
    </source>
</reference>
<dbReference type="InterPro" id="IPR022790">
    <property type="entry name" value="GH26_dom"/>
</dbReference>
<dbReference type="PIRSF" id="PIRSF018168">
    <property type="entry name" value="Mannan-1_4-beta-mannosidase"/>
    <property type="match status" value="1"/>
</dbReference>
<evidence type="ECO:0000256" key="4">
    <source>
        <dbReference type="PIRNR" id="PIRNR018168"/>
    </source>
</evidence>
<name>A0A2R3Z2W4_9FLAO</name>
<feature type="binding site" evidence="6">
    <location>
        <position position="137"/>
    </location>
    <ligand>
        <name>substrate</name>
    </ligand>
</feature>
<feature type="domain" description="GH26" evidence="9">
    <location>
        <begin position="40"/>
        <end position="368"/>
    </location>
</feature>
<dbReference type="InterPro" id="IPR016714">
    <property type="entry name" value="MANB/E"/>
</dbReference>
<dbReference type="InterPro" id="IPR000805">
    <property type="entry name" value="Glyco_hydro_26"/>
</dbReference>
<proteinExistence type="inferred from homology"/>
<evidence type="ECO:0000256" key="3">
    <source>
        <dbReference type="ARBA" id="ARBA00023295"/>
    </source>
</evidence>
<dbReference type="PANTHER" id="PTHR40079:SF4">
    <property type="entry name" value="GH26 DOMAIN-CONTAINING PROTEIN-RELATED"/>
    <property type="match status" value="1"/>
</dbReference>
<organism evidence="10 11">
    <name type="scientific">Christiangramia fulva</name>
    <dbReference type="NCBI Taxonomy" id="2126553"/>
    <lineage>
        <taxon>Bacteria</taxon>
        <taxon>Pseudomonadati</taxon>
        <taxon>Bacteroidota</taxon>
        <taxon>Flavobacteriia</taxon>
        <taxon>Flavobacteriales</taxon>
        <taxon>Flavobacteriaceae</taxon>
        <taxon>Christiangramia</taxon>
    </lineage>
</organism>
<keyword evidence="11" id="KW-1185">Reference proteome</keyword>
<sequence>MKNIITLIILSFIALLFTGCNSLQHRQLENLSLADKNTAKSARILYLRLKEIADRGIAFGQQDATLYGINWKQEQNPMEIRSDIKDVSGKLPAVHGYELGHIELGNSFSLDTVSFVTMRDQIKKIHKRGAIITCSWHLDNPVTGGSSWDKTPAVAAILKEGTQRGKYELWIKRLADFFKSLTDEKGDPIPVVFRPFHEMNGNWFWWGAGNCTPEEYKALWRQSFQLLQENGVHNLLFAYSPNIMQSREDFERFYPGDDYVDILGADVYNYGGREAYITNLQRNIAIIKEKGLQKSKLYALTETGNTTPGSDANFWTESLYPGIKDSGIAWVLLWRNARLDHYFSTYPQDISAENFKKFEELKETLFLNEVQKIKF</sequence>
<dbReference type="GO" id="GO:0016985">
    <property type="term" value="F:mannan endo-1,4-beta-mannosidase activity"/>
    <property type="evidence" value="ECO:0007669"/>
    <property type="project" value="UniProtKB-UniRule"/>
</dbReference>
<feature type="binding site" evidence="6">
    <location>
        <position position="203"/>
    </location>
    <ligand>
        <name>substrate</name>
    </ligand>
</feature>
<comment type="similarity">
    <text evidence="1 4 8">Belongs to the glycosyl hydrolase 26 family.</text>
</comment>
<dbReference type="PROSITE" id="PS51257">
    <property type="entry name" value="PROKAR_LIPOPROTEIN"/>
    <property type="match status" value="1"/>
</dbReference>
<dbReference type="PANTHER" id="PTHR40079">
    <property type="entry name" value="MANNAN ENDO-1,4-BETA-MANNOSIDASE E-RELATED"/>
    <property type="match status" value="1"/>
</dbReference>
<dbReference type="SUPFAM" id="SSF51445">
    <property type="entry name" value="(Trans)glycosidases"/>
    <property type="match status" value="1"/>
</dbReference>
<dbReference type="Gene3D" id="3.20.20.80">
    <property type="entry name" value="Glycosidases"/>
    <property type="match status" value="1"/>
</dbReference>
<dbReference type="EMBL" id="CP028136">
    <property type="protein sequence ID" value="AVR44601.1"/>
    <property type="molecule type" value="Genomic_DNA"/>
</dbReference>
<keyword evidence="4" id="KW-0119">Carbohydrate metabolism</keyword>
<dbReference type="OrthoDB" id="9816550at2"/>